<dbReference type="GO" id="GO:0030687">
    <property type="term" value="C:preribosome, large subunit precursor"/>
    <property type="evidence" value="ECO:0007669"/>
    <property type="project" value="TreeGrafter"/>
</dbReference>
<dbReference type="EMBL" id="CAKOFQ010007964">
    <property type="protein sequence ID" value="CAH2010350.1"/>
    <property type="molecule type" value="Genomic_DNA"/>
</dbReference>
<reference evidence="4" key="1">
    <citation type="submission" date="2022-03" db="EMBL/GenBank/DDBJ databases">
        <authorList>
            <person name="Sayadi A."/>
        </authorList>
    </citation>
    <scope>NUCLEOTIDE SEQUENCE</scope>
</reference>
<dbReference type="OrthoDB" id="20949at2759"/>
<dbReference type="GO" id="GO:0000460">
    <property type="term" value="P:maturation of 5.8S rRNA"/>
    <property type="evidence" value="ECO:0007669"/>
    <property type="project" value="TreeGrafter"/>
</dbReference>
<sequence>MTVSRVVHEGKHIMSEDEGNRSSDADDEMDDGEGREVSNAAWVDSISKILNTKKPKNKKHIVLSKAKTLSDLKKKKVKPVGFEVETADGEVKKEVIEEPEETVPERTKKKKRDILNIRVKPDILEKDRERTLQKIATKGVVQLFNAVKMQQKDIGMKLKEAGSLEVRKEKVLKNIDKRAFLDVLMGEKSDKVDEALHNRQKAETKDASWSVLKEDFMMTAKMKDWDKEMECETEDVQQEIESD</sequence>
<keyword evidence="5" id="KW-1185">Reference proteome</keyword>
<evidence type="ECO:0000256" key="3">
    <source>
        <dbReference type="SAM" id="MobiDB-lite"/>
    </source>
</evidence>
<dbReference type="AlphaFoldDB" id="A0A9P0M755"/>
<evidence type="ECO:0000313" key="5">
    <source>
        <dbReference type="Proteomes" id="UP001152888"/>
    </source>
</evidence>
<evidence type="ECO:0000256" key="1">
    <source>
        <dbReference type="ARBA" id="ARBA00007462"/>
    </source>
</evidence>
<accession>A0A9P0M755</accession>
<dbReference type="InterPro" id="IPR012459">
    <property type="entry name" value="Rrp15"/>
</dbReference>
<dbReference type="PANTHER" id="PTHR13245:SF14">
    <property type="entry name" value="RRP15-LIKE PROTEIN"/>
    <property type="match status" value="1"/>
</dbReference>
<name>A0A9P0M755_ACAOB</name>
<feature type="compositionally biased region" description="Basic and acidic residues" evidence="3">
    <location>
        <begin position="1"/>
        <end position="24"/>
    </location>
</feature>
<evidence type="ECO:0000256" key="2">
    <source>
        <dbReference type="ARBA" id="ARBA00017475"/>
    </source>
</evidence>
<organism evidence="4 5">
    <name type="scientific">Acanthoscelides obtectus</name>
    <name type="common">Bean weevil</name>
    <name type="synonym">Bruchus obtectus</name>
    <dbReference type="NCBI Taxonomy" id="200917"/>
    <lineage>
        <taxon>Eukaryota</taxon>
        <taxon>Metazoa</taxon>
        <taxon>Ecdysozoa</taxon>
        <taxon>Arthropoda</taxon>
        <taxon>Hexapoda</taxon>
        <taxon>Insecta</taxon>
        <taxon>Pterygota</taxon>
        <taxon>Neoptera</taxon>
        <taxon>Endopterygota</taxon>
        <taxon>Coleoptera</taxon>
        <taxon>Polyphaga</taxon>
        <taxon>Cucujiformia</taxon>
        <taxon>Chrysomeloidea</taxon>
        <taxon>Chrysomelidae</taxon>
        <taxon>Bruchinae</taxon>
        <taxon>Bruchini</taxon>
        <taxon>Acanthoscelides</taxon>
    </lineage>
</organism>
<gene>
    <name evidence="4" type="ORF">ACAOBT_LOCUS31463</name>
</gene>
<dbReference type="Proteomes" id="UP001152888">
    <property type="component" value="Unassembled WGS sequence"/>
</dbReference>
<comment type="caution">
    <text evidence="4">The sequence shown here is derived from an EMBL/GenBank/DDBJ whole genome shotgun (WGS) entry which is preliminary data.</text>
</comment>
<dbReference type="Pfam" id="PF07890">
    <property type="entry name" value="Rrp15p"/>
    <property type="match status" value="1"/>
</dbReference>
<comment type="similarity">
    <text evidence="1">Belongs to the RRP15 family.</text>
</comment>
<dbReference type="PANTHER" id="PTHR13245">
    <property type="entry name" value="RRP15-LIKE PROTEIN"/>
    <property type="match status" value="1"/>
</dbReference>
<evidence type="ECO:0000313" key="4">
    <source>
        <dbReference type="EMBL" id="CAH2010350.1"/>
    </source>
</evidence>
<feature type="region of interest" description="Disordered" evidence="3">
    <location>
        <begin position="1"/>
        <end position="38"/>
    </location>
</feature>
<proteinExistence type="inferred from homology"/>
<dbReference type="GO" id="GO:0000470">
    <property type="term" value="P:maturation of LSU-rRNA"/>
    <property type="evidence" value="ECO:0007669"/>
    <property type="project" value="TreeGrafter"/>
</dbReference>
<protein>
    <recommendedName>
        <fullName evidence="2">RRP15-like protein</fullName>
    </recommendedName>
</protein>